<dbReference type="PROSITE" id="PS50229">
    <property type="entry name" value="WH1"/>
    <property type="match status" value="1"/>
</dbReference>
<keyword evidence="7" id="KW-0539">Nucleus</keyword>
<feature type="compositionally biased region" description="Pro residues" evidence="8">
    <location>
        <begin position="378"/>
        <end position="387"/>
    </location>
</feature>
<dbReference type="SUPFAM" id="SSF47912">
    <property type="entry name" value="Wiscott-Aldrich syndrome protein, WASP, C-terminal domain"/>
    <property type="match status" value="1"/>
</dbReference>
<dbReference type="SUPFAM" id="SSF50729">
    <property type="entry name" value="PH domain-like"/>
    <property type="match status" value="1"/>
</dbReference>
<dbReference type="PANTHER" id="PTHR11202:SF36">
    <property type="entry name" value="ACTIN NUCLEATION-PROMOTING FACTOR WASL"/>
    <property type="match status" value="1"/>
</dbReference>
<dbReference type="GO" id="GO:0005856">
    <property type="term" value="C:cytoskeleton"/>
    <property type="evidence" value="ECO:0007669"/>
    <property type="project" value="UniProtKB-SubCell"/>
</dbReference>
<dbReference type="InterPro" id="IPR036936">
    <property type="entry name" value="CRIB_dom_sf"/>
</dbReference>
<dbReference type="InterPro" id="IPR000095">
    <property type="entry name" value="CRIB_dom"/>
</dbReference>
<evidence type="ECO:0000256" key="2">
    <source>
        <dbReference type="ARBA" id="ARBA00004245"/>
    </source>
</evidence>
<dbReference type="Proteomes" id="UP000515158">
    <property type="component" value="Unplaced"/>
</dbReference>
<reference evidence="13 14" key="1">
    <citation type="submission" date="2025-04" db="UniProtKB">
        <authorList>
            <consortium name="RefSeq"/>
        </authorList>
    </citation>
    <scope>IDENTIFICATION</scope>
    <source>
        <tissue evidence="13 14">Total insect</tissue>
    </source>
</reference>
<dbReference type="FunFam" id="3.90.810.10:FF:000003">
    <property type="entry name" value="Neural Wiskott-Aldrich syndrome protein-like"/>
    <property type="match status" value="1"/>
</dbReference>
<dbReference type="GO" id="GO:0005634">
    <property type="term" value="C:nucleus"/>
    <property type="evidence" value="ECO:0007669"/>
    <property type="project" value="UniProtKB-SubCell"/>
</dbReference>
<dbReference type="CDD" id="cd21762">
    <property type="entry name" value="WH2"/>
    <property type="match status" value="1"/>
</dbReference>
<feature type="compositionally biased region" description="Acidic residues" evidence="8">
    <location>
        <begin position="502"/>
        <end position="513"/>
    </location>
</feature>
<evidence type="ECO:0000259" key="11">
    <source>
        <dbReference type="PROSITE" id="PS51082"/>
    </source>
</evidence>
<dbReference type="AlphaFoldDB" id="A0A6P9ACN1"/>
<dbReference type="RefSeq" id="XP_034255953.1">
    <property type="nucleotide sequence ID" value="XM_034400062.1"/>
</dbReference>
<keyword evidence="12" id="KW-1185">Reference proteome</keyword>
<evidence type="ECO:0000313" key="13">
    <source>
        <dbReference type="RefSeq" id="XP_034255952.1"/>
    </source>
</evidence>
<feature type="region of interest" description="Disordered" evidence="8">
    <location>
        <begin position="131"/>
        <end position="173"/>
    </location>
</feature>
<dbReference type="GO" id="GO:0003779">
    <property type="term" value="F:actin binding"/>
    <property type="evidence" value="ECO:0007669"/>
    <property type="project" value="InterPro"/>
</dbReference>
<dbReference type="PROSITE" id="PS50108">
    <property type="entry name" value="CRIB"/>
    <property type="match status" value="1"/>
</dbReference>
<keyword evidence="5" id="KW-0677">Repeat</keyword>
<feature type="compositionally biased region" description="Polar residues" evidence="8">
    <location>
        <begin position="145"/>
        <end position="172"/>
    </location>
</feature>
<feature type="domain" description="CRIB" evidence="9">
    <location>
        <begin position="209"/>
        <end position="222"/>
    </location>
</feature>
<dbReference type="CDD" id="cd00132">
    <property type="entry name" value="CRIB"/>
    <property type="match status" value="1"/>
</dbReference>
<dbReference type="PROSITE" id="PS51082">
    <property type="entry name" value="WH2"/>
    <property type="match status" value="2"/>
</dbReference>
<comment type="subcellular location">
    <subcellularLocation>
        <location evidence="2">Cytoplasm</location>
        <location evidence="2">Cytoskeleton</location>
    </subcellularLocation>
    <subcellularLocation>
        <location evidence="1">Nucleus</location>
    </subcellularLocation>
</comment>
<dbReference type="GO" id="GO:0007015">
    <property type="term" value="P:actin filament organization"/>
    <property type="evidence" value="ECO:0007669"/>
    <property type="project" value="InterPro"/>
</dbReference>
<feature type="compositionally biased region" description="Pro residues" evidence="8">
    <location>
        <begin position="311"/>
        <end position="330"/>
    </location>
</feature>
<dbReference type="InterPro" id="IPR033927">
    <property type="entry name" value="WASPfam_EVH1"/>
</dbReference>
<dbReference type="InterPro" id="IPR003124">
    <property type="entry name" value="WH2_dom"/>
</dbReference>
<dbReference type="RefSeq" id="XP_034255952.1">
    <property type="nucleotide sequence ID" value="XM_034400061.1"/>
</dbReference>
<evidence type="ECO:0000256" key="5">
    <source>
        <dbReference type="ARBA" id="ARBA00022737"/>
    </source>
</evidence>
<evidence type="ECO:0000259" key="10">
    <source>
        <dbReference type="PROSITE" id="PS50229"/>
    </source>
</evidence>
<dbReference type="PANTHER" id="PTHR11202">
    <property type="entry name" value="SPROUTY-RELATED, EVH1 DOMAIN-CONTAINING PROTEIN FAMILY MEMBER"/>
    <property type="match status" value="1"/>
</dbReference>
<name>A0A6P9ACN1_THRPL</name>
<dbReference type="Pfam" id="PF00786">
    <property type="entry name" value="PBD"/>
    <property type="match status" value="1"/>
</dbReference>
<dbReference type="Pfam" id="PF00568">
    <property type="entry name" value="WH1"/>
    <property type="match status" value="1"/>
</dbReference>
<proteinExistence type="predicted"/>
<dbReference type="SMART" id="SM00461">
    <property type="entry name" value="WH1"/>
    <property type="match status" value="1"/>
</dbReference>
<evidence type="ECO:0000256" key="4">
    <source>
        <dbReference type="ARBA" id="ARBA00022553"/>
    </source>
</evidence>
<dbReference type="KEGG" id="tpal:117653976"/>
<dbReference type="Pfam" id="PF02205">
    <property type="entry name" value="WH2"/>
    <property type="match status" value="2"/>
</dbReference>
<dbReference type="CDD" id="cd01205">
    <property type="entry name" value="EVH1_WASP-like"/>
    <property type="match status" value="1"/>
</dbReference>
<gene>
    <name evidence="13 14" type="primary">LOC117653976</name>
</gene>
<evidence type="ECO:0000256" key="3">
    <source>
        <dbReference type="ARBA" id="ARBA00022490"/>
    </source>
</evidence>
<feature type="compositionally biased region" description="Pro residues" evidence="8">
    <location>
        <begin position="338"/>
        <end position="348"/>
    </location>
</feature>
<feature type="region of interest" description="Disordered" evidence="8">
    <location>
        <begin position="487"/>
        <end position="513"/>
    </location>
</feature>
<evidence type="ECO:0000313" key="12">
    <source>
        <dbReference type="Proteomes" id="UP000515158"/>
    </source>
</evidence>
<dbReference type="SMART" id="SM00246">
    <property type="entry name" value="WH2"/>
    <property type="match status" value="2"/>
</dbReference>
<evidence type="ECO:0000256" key="1">
    <source>
        <dbReference type="ARBA" id="ARBA00004123"/>
    </source>
</evidence>
<feature type="domain" description="WH2" evidence="11">
    <location>
        <begin position="412"/>
        <end position="429"/>
    </location>
</feature>
<evidence type="ECO:0000259" key="9">
    <source>
        <dbReference type="PROSITE" id="PS50108"/>
    </source>
</evidence>
<feature type="domain" description="WH1" evidence="10">
    <location>
        <begin position="23"/>
        <end position="133"/>
    </location>
</feature>
<evidence type="ECO:0000256" key="6">
    <source>
        <dbReference type="ARBA" id="ARBA00023212"/>
    </source>
</evidence>
<feature type="domain" description="WH2" evidence="11">
    <location>
        <begin position="443"/>
        <end position="460"/>
    </location>
</feature>
<evidence type="ECO:0000313" key="14">
    <source>
        <dbReference type="RefSeq" id="XP_034255953.1"/>
    </source>
</evidence>
<sequence>MVSDTQRYSNLLSQEENEQVIRLLGERCQPLVMSVVQVFQTGAPDHGSWRKRDAGVLVLVKDNARRSYFFRLYCLSRRQLVWEHEVYSNMEYNTPRTFFHMFEAEDCVTAFNFADEKEANDLNRMLKENMAARQRRRQERKRQASQNTNVSNHLSSQHSVSTPQLSNGSIRSSTHHRAAKAILELAGGLIGGKDKRRKEEKKKLSKADIGLPQDFRHVSHVGWNPNTGFDVTDEVEGSAMKQFFAKAGVSETQLQDKNTRDFIYDFIKNHGGIDRVKDEVQSPDVPLQSPDVPPPPVPARTVQSSASIRTAPPPPPPPSRNQLPPPPPPSQAAAMAPAPGPPPPPPLRTLPQRQDSARGGPAPIPPPPPPMQNAIGVPAPPPPPPPMSASTAAAPLAPAVPAAPVAPAVPDLRSALMDAIRSGKALKPVALEEKSRNGTPGDTRAELMDQIRQGKELKAVVPASRPLPSNSVPSDSLAVALQRALADRSRAIHSDSSGSSSGEDEEDDDEWED</sequence>
<feature type="region of interest" description="Disordered" evidence="8">
    <location>
        <begin position="280"/>
        <end position="393"/>
    </location>
</feature>
<dbReference type="FunFam" id="2.30.29.30:FF:000130">
    <property type="entry name" value="neural Wiskott-Aldrich syndrome protein"/>
    <property type="match status" value="1"/>
</dbReference>
<dbReference type="Gene3D" id="3.90.810.10">
    <property type="entry name" value="CRIB domain"/>
    <property type="match status" value="2"/>
</dbReference>
<protein>
    <submittedName>
        <fullName evidence="13 14">Neural Wiskott-Aldrich syndrome protein-like isoform X1</fullName>
    </submittedName>
</protein>
<evidence type="ECO:0000256" key="8">
    <source>
        <dbReference type="SAM" id="MobiDB-lite"/>
    </source>
</evidence>
<dbReference type="InterPro" id="IPR011993">
    <property type="entry name" value="PH-like_dom_sf"/>
</dbReference>
<dbReference type="GeneID" id="117653976"/>
<dbReference type="InterPro" id="IPR000697">
    <property type="entry name" value="WH1/EVH1_dom"/>
</dbReference>
<keyword evidence="3" id="KW-0963">Cytoplasm</keyword>
<accession>A0A6P9ACN1</accession>
<feature type="compositionally biased region" description="Pro residues" evidence="8">
    <location>
        <begin position="362"/>
        <end position="371"/>
    </location>
</feature>
<organism evidence="14">
    <name type="scientific">Thrips palmi</name>
    <name type="common">Melon thrips</name>
    <dbReference type="NCBI Taxonomy" id="161013"/>
    <lineage>
        <taxon>Eukaryota</taxon>
        <taxon>Metazoa</taxon>
        <taxon>Ecdysozoa</taxon>
        <taxon>Arthropoda</taxon>
        <taxon>Hexapoda</taxon>
        <taxon>Insecta</taxon>
        <taxon>Pterygota</taxon>
        <taxon>Neoptera</taxon>
        <taxon>Paraneoptera</taxon>
        <taxon>Thysanoptera</taxon>
        <taxon>Terebrantia</taxon>
        <taxon>Thripoidea</taxon>
        <taxon>Thripidae</taxon>
        <taxon>Thrips</taxon>
    </lineage>
</organism>
<evidence type="ECO:0000256" key="7">
    <source>
        <dbReference type="ARBA" id="ARBA00023242"/>
    </source>
</evidence>
<dbReference type="SMART" id="SM00285">
    <property type="entry name" value="PBD"/>
    <property type="match status" value="1"/>
</dbReference>
<keyword evidence="4" id="KW-0597">Phosphoprotein</keyword>
<dbReference type="InterPro" id="IPR011026">
    <property type="entry name" value="WAS_C"/>
</dbReference>
<dbReference type="OrthoDB" id="8963340at2759"/>
<dbReference type="Gene3D" id="2.30.29.30">
    <property type="entry name" value="Pleckstrin-homology domain (PH domain)/Phosphotyrosine-binding domain (PTB)"/>
    <property type="match status" value="1"/>
</dbReference>
<keyword evidence="6" id="KW-0206">Cytoskeleton</keyword>